<sequence length="175" mass="20027">MGLWGKPLISVGFRAEPCDGVTELRYTRYCYSLYHLCPTEEEVPPISFFSSTPLEKTVSLRELTDAPRKNPRKSEVLQLRRCFPAPLRMTGFFQALRAHCHNFTAGERQAFGTHSKQRRAFKEVHNGLEGDRRRGEPPPRARGHGLVDARSRAAPERRRYNSSLHDIHKGRGKTV</sequence>
<keyword evidence="3" id="KW-1185">Reference proteome</keyword>
<name>B4DAM5_9BACT</name>
<reference evidence="2 3" key="1">
    <citation type="journal article" date="2011" name="J. Bacteriol.">
        <title>Genome sequence of Chthoniobacter flavus Ellin428, an aerobic heterotrophic soil bacterium.</title>
        <authorList>
            <person name="Kant R."/>
            <person name="van Passel M.W."/>
            <person name="Palva A."/>
            <person name="Lucas S."/>
            <person name="Lapidus A."/>
            <person name="Glavina Del Rio T."/>
            <person name="Dalin E."/>
            <person name="Tice H."/>
            <person name="Bruce D."/>
            <person name="Goodwin L."/>
            <person name="Pitluck S."/>
            <person name="Larimer F.W."/>
            <person name="Land M.L."/>
            <person name="Hauser L."/>
            <person name="Sangwan P."/>
            <person name="de Vos W.M."/>
            <person name="Janssen P.H."/>
            <person name="Smidt H."/>
        </authorList>
    </citation>
    <scope>NUCLEOTIDE SEQUENCE [LARGE SCALE GENOMIC DNA]</scope>
    <source>
        <strain evidence="2 3">Ellin428</strain>
    </source>
</reference>
<dbReference type="EMBL" id="ABVL01000031">
    <property type="protein sequence ID" value="EDY16543.1"/>
    <property type="molecule type" value="Genomic_DNA"/>
</dbReference>
<gene>
    <name evidence="2" type="ORF">CfE428DRAFT_5966</name>
</gene>
<protein>
    <submittedName>
        <fullName evidence="2">Uncharacterized protein</fullName>
    </submittedName>
</protein>
<organism evidence="2 3">
    <name type="scientific">Chthoniobacter flavus Ellin428</name>
    <dbReference type="NCBI Taxonomy" id="497964"/>
    <lineage>
        <taxon>Bacteria</taxon>
        <taxon>Pseudomonadati</taxon>
        <taxon>Verrucomicrobiota</taxon>
        <taxon>Spartobacteria</taxon>
        <taxon>Chthoniobacterales</taxon>
        <taxon>Chthoniobacteraceae</taxon>
        <taxon>Chthoniobacter</taxon>
    </lineage>
</organism>
<evidence type="ECO:0000256" key="1">
    <source>
        <dbReference type="SAM" id="MobiDB-lite"/>
    </source>
</evidence>
<evidence type="ECO:0000313" key="2">
    <source>
        <dbReference type="EMBL" id="EDY16543.1"/>
    </source>
</evidence>
<evidence type="ECO:0000313" key="3">
    <source>
        <dbReference type="Proteomes" id="UP000005824"/>
    </source>
</evidence>
<accession>B4DAM5</accession>
<dbReference type="InParanoid" id="B4DAM5"/>
<proteinExistence type="predicted"/>
<dbReference type="STRING" id="497964.CfE428DRAFT_5966"/>
<dbReference type="AlphaFoldDB" id="B4DAM5"/>
<feature type="compositionally biased region" description="Basic and acidic residues" evidence="1">
    <location>
        <begin position="120"/>
        <end position="169"/>
    </location>
</feature>
<feature type="region of interest" description="Disordered" evidence="1">
    <location>
        <begin position="111"/>
        <end position="175"/>
    </location>
</feature>
<dbReference type="Proteomes" id="UP000005824">
    <property type="component" value="Unassembled WGS sequence"/>
</dbReference>
<comment type="caution">
    <text evidence="2">The sequence shown here is derived from an EMBL/GenBank/DDBJ whole genome shotgun (WGS) entry which is preliminary data.</text>
</comment>